<gene>
    <name evidence="1" type="ORF">PGAL8A_00428800</name>
</gene>
<dbReference type="VEuPathDB" id="PlasmoDB:PGAL8A_00428800"/>
<protein>
    <submittedName>
        <fullName evidence="1">Uncharacterized protein</fullName>
    </submittedName>
</protein>
<name>A0A1J1H0A1_PLAGA</name>
<dbReference type="AlphaFoldDB" id="A0A1J1H0A1"/>
<reference evidence="1" key="1">
    <citation type="submission" date="2015-04" db="EMBL/GenBank/DDBJ databases">
        <authorList>
            <consortium name="Pathogen Informatics"/>
        </authorList>
    </citation>
    <scope>NUCLEOTIDE SEQUENCE [LARGE SCALE GENOMIC DNA]</scope>
    <source>
        <strain evidence="1">8A</strain>
    </source>
</reference>
<keyword evidence="2" id="KW-1185">Reference proteome</keyword>
<dbReference type="GeneID" id="39732820"/>
<organism evidence="1 2">
    <name type="scientific">Plasmodium gallinaceum</name>
    <dbReference type="NCBI Taxonomy" id="5849"/>
    <lineage>
        <taxon>Eukaryota</taxon>
        <taxon>Sar</taxon>
        <taxon>Alveolata</taxon>
        <taxon>Apicomplexa</taxon>
        <taxon>Aconoidasida</taxon>
        <taxon>Haemosporida</taxon>
        <taxon>Plasmodiidae</taxon>
        <taxon>Plasmodium</taxon>
        <taxon>Plasmodium (Haemamoeba)</taxon>
    </lineage>
</organism>
<accession>A0A1J1H0A1</accession>
<dbReference type="RefSeq" id="XP_028529512.1">
    <property type="nucleotide sequence ID" value="XM_028673017.1"/>
</dbReference>
<dbReference type="Proteomes" id="UP000220797">
    <property type="component" value="Unassembled WGS sequence"/>
</dbReference>
<dbReference type="OrthoDB" id="348706at2759"/>
<comment type="caution">
    <text evidence="1">The sequence shown here is derived from an EMBL/GenBank/DDBJ whole genome shotgun (WGS) entry which is preliminary data.</text>
</comment>
<evidence type="ECO:0000313" key="1">
    <source>
        <dbReference type="EMBL" id="CRG96708.1"/>
    </source>
</evidence>
<sequence length="146" mass="17061">MVNKKDNKNEDEWELHPLFLSKIPSKGDIDKNSALSALITIINEEEEKETFNYEPRRKNLKKKITEKGEVIHTKDRRNFFEPYKSKEINNLGIQKLNKNIYFNKYENVNEGVNNVENSDNASNKKKNEEETSLGELLVCLSMVNLK</sequence>
<evidence type="ECO:0000313" key="2">
    <source>
        <dbReference type="Proteomes" id="UP000220797"/>
    </source>
</evidence>
<proteinExistence type="predicted"/>
<dbReference type="EMBL" id="CVMV01000070">
    <property type="protein sequence ID" value="CRG96708.1"/>
    <property type="molecule type" value="Genomic_DNA"/>
</dbReference>